<feature type="domain" description="Teneurin-like YD-shell" evidence="4">
    <location>
        <begin position="754"/>
        <end position="989"/>
    </location>
</feature>
<dbReference type="Pfam" id="PF25023">
    <property type="entry name" value="TEN_YD-shell"/>
    <property type="match status" value="2"/>
</dbReference>
<sequence>MPIDIASGNFSTEFVDIDIPGKVALTWSRSYSVASIGNPPGALGRAWTHCYAATLTRFPGGFRFVNSTGGVELVADPNGSVEGGGLVRHLGAFLEIFMHDGRYVVQTWNVDSGVIRRHVFSPGEEGLSMPLASLENVSGMGLDLQWNEGGQLLHVHQRLEKRQLVPTYDESGLIVGLSVQSPDDGLRVATTYEYDAERRLAAVYDAAGFADRLAYDDKHRITREVYKDGGVFRNRYDAKGRCVLRTGLAHFDEKRMRYLDAVRMTEVTDSYGACTRFQYLPTGQVISEWGPEGEHSRLRYDEHGRIVSRSNALEATTQHFYDASGNRDRIVDALGHTHQLTFNAHHQAIALTDPRGQLWTWDYDERQQMVRAVDPLMAVWIYTHDASGNLIEIENPEGRVRRFGYVDGVRTRQTDWASQVTELAYDGWGRLVARTDPLMHTTRYTYDQVGNLVDVERPDGSHMQAAYDAGANVVRFSNEAQRVWTYQWSSCQRMVRSVDPNGNATDFAWGTEPDRLVAVRNQRGETHRFVHDLSGRCVEEIGFDERRISYTFDAAGWCVGRINGMGESVAIHRDLLGQIVGQTLPGGEALSFVYDPMGEIVQADSPDCVVRLERDAAGRLLREVQQTATGEHWVAHTLDAMGEAIATSTDLGLQMDHQLDENSRWIGLRVAQEHVFEFWRDACGNETARSLPGGIRLEQRYDRLNRLVAQRARLPAHPPQGPSLQPARADEILVDRTYARDPTGLVWGIVNAPAPGVEYEYDPAEQLLKASRGSETERFRYDPCGNIVEMTDITMDYLPGNRLLRRGDTQYQHDAEGRLIGKIEGTGTDAPRAWSYRWNALDQLVGLTRPDGATWAYAYDAFGRRVGKSGPEQSWAFVYDGPTPIHEMRTSDGHLTSWIFGPGRFTPLARQEDGKLFAVIADHLGTPTELIDLGDHSVSRCLLSAYGQTLGASGVPFRFQGQYFDEESGLHYNRFRYYDPATARFVSPDPTGLQGGYNLYQYAPNPVAWIDPWGLCRRGNQATQDHMDDVRDRFLAENPGFELVAGGRLPTSGTNLPEQYLPPLTPGTGRKGSSFVDMRFVNPDTGQVVHVQTVDPQASGPSGMTPREATNADRISRQDPTATVVTVNKGSTPPPGSLDVNGMNTGAGVVNNR</sequence>
<dbReference type="InterPro" id="IPR006530">
    <property type="entry name" value="YD"/>
</dbReference>
<dbReference type="Gene3D" id="2.180.10.10">
    <property type="entry name" value="RHS repeat-associated core"/>
    <property type="match status" value="2"/>
</dbReference>
<dbReference type="InterPro" id="IPR050708">
    <property type="entry name" value="T6SS_VgrG/RHS"/>
</dbReference>
<evidence type="ECO:0000313" key="5">
    <source>
        <dbReference type="EMBL" id="MEJ8823670.1"/>
    </source>
</evidence>
<dbReference type="Pfam" id="PF20148">
    <property type="entry name" value="DUF6531"/>
    <property type="match status" value="1"/>
</dbReference>
<evidence type="ECO:0000256" key="1">
    <source>
        <dbReference type="ARBA" id="ARBA00022737"/>
    </source>
</evidence>
<dbReference type="RefSeq" id="WP_340364700.1">
    <property type="nucleotide sequence ID" value="NZ_JBBKZV010000009.1"/>
</dbReference>
<dbReference type="PANTHER" id="PTHR32305:SF15">
    <property type="entry name" value="PROTEIN RHSA-RELATED"/>
    <property type="match status" value="1"/>
</dbReference>
<gene>
    <name evidence="5" type="ORF">WKW80_16780</name>
</gene>
<feature type="domain" description="Teneurin-like YD-shell" evidence="4">
    <location>
        <begin position="167"/>
        <end position="340"/>
    </location>
</feature>
<dbReference type="NCBIfam" id="TIGR03696">
    <property type="entry name" value="Rhs_assc_core"/>
    <property type="match status" value="1"/>
</dbReference>
<name>A0ABU8W0U6_9BURK</name>
<dbReference type="InterPro" id="IPR045351">
    <property type="entry name" value="DUF6531"/>
</dbReference>
<dbReference type="InterPro" id="IPR031325">
    <property type="entry name" value="RHS_repeat"/>
</dbReference>
<evidence type="ECO:0000259" key="4">
    <source>
        <dbReference type="Pfam" id="PF25023"/>
    </source>
</evidence>
<dbReference type="InterPro" id="IPR056823">
    <property type="entry name" value="TEN-like_YD-shell"/>
</dbReference>
<dbReference type="InterPro" id="IPR022385">
    <property type="entry name" value="Rhs_assc_core"/>
</dbReference>
<protein>
    <submittedName>
        <fullName evidence="5">RHS repeat-associated core domain-containing protein</fullName>
    </submittedName>
</protein>
<accession>A0ABU8W0U6</accession>
<comment type="caution">
    <text evidence="5">The sequence shown here is derived from an EMBL/GenBank/DDBJ whole genome shotgun (WGS) entry which is preliminary data.</text>
</comment>
<feature type="compositionally biased region" description="Polar residues" evidence="2">
    <location>
        <begin position="1118"/>
        <end position="1131"/>
    </location>
</feature>
<dbReference type="SUPFAM" id="SSF50969">
    <property type="entry name" value="YVTN repeat-like/Quinoprotein amine dehydrogenase"/>
    <property type="match status" value="1"/>
</dbReference>
<dbReference type="Pfam" id="PF05593">
    <property type="entry name" value="RHS_repeat"/>
    <property type="match status" value="2"/>
</dbReference>
<dbReference type="PANTHER" id="PTHR32305">
    <property type="match status" value="1"/>
</dbReference>
<dbReference type="NCBIfam" id="TIGR01643">
    <property type="entry name" value="YD_repeat_2x"/>
    <property type="match status" value="4"/>
</dbReference>
<feature type="domain" description="DUF6531" evidence="3">
    <location>
        <begin position="2"/>
        <end position="66"/>
    </location>
</feature>
<keyword evidence="1" id="KW-0677">Repeat</keyword>
<dbReference type="Proteomes" id="UP001363010">
    <property type="component" value="Unassembled WGS sequence"/>
</dbReference>
<organism evidence="5 6">
    <name type="scientific">Variovorax humicola</name>
    <dbReference type="NCBI Taxonomy" id="1769758"/>
    <lineage>
        <taxon>Bacteria</taxon>
        <taxon>Pseudomonadati</taxon>
        <taxon>Pseudomonadota</taxon>
        <taxon>Betaproteobacteria</taxon>
        <taxon>Burkholderiales</taxon>
        <taxon>Comamonadaceae</taxon>
        <taxon>Variovorax</taxon>
    </lineage>
</organism>
<dbReference type="EMBL" id="JBBKZV010000009">
    <property type="protein sequence ID" value="MEJ8823670.1"/>
    <property type="molecule type" value="Genomic_DNA"/>
</dbReference>
<proteinExistence type="predicted"/>
<feature type="region of interest" description="Disordered" evidence="2">
    <location>
        <begin position="1045"/>
        <end position="1069"/>
    </location>
</feature>
<keyword evidence="6" id="KW-1185">Reference proteome</keyword>
<evidence type="ECO:0000256" key="2">
    <source>
        <dbReference type="SAM" id="MobiDB-lite"/>
    </source>
</evidence>
<dbReference type="InterPro" id="IPR011044">
    <property type="entry name" value="Quino_amine_DH_bsu"/>
</dbReference>
<evidence type="ECO:0000313" key="6">
    <source>
        <dbReference type="Proteomes" id="UP001363010"/>
    </source>
</evidence>
<reference evidence="5 6" key="1">
    <citation type="submission" date="2024-03" db="EMBL/GenBank/DDBJ databases">
        <title>Novel species of the genus Variovorax.</title>
        <authorList>
            <person name="Liu Q."/>
            <person name="Xin Y.-H."/>
        </authorList>
    </citation>
    <scope>NUCLEOTIDE SEQUENCE [LARGE SCALE GENOMIC DNA]</scope>
    <source>
        <strain evidence="5 6">KACC 18501</strain>
    </source>
</reference>
<evidence type="ECO:0000259" key="3">
    <source>
        <dbReference type="Pfam" id="PF20148"/>
    </source>
</evidence>
<feature type="region of interest" description="Disordered" evidence="2">
    <location>
        <begin position="1095"/>
        <end position="1153"/>
    </location>
</feature>